<evidence type="ECO:0000256" key="10">
    <source>
        <dbReference type="ARBA" id="ARBA00038489"/>
    </source>
</evidence>
<organism evidence="14 15">
    <name type="scientific">Pelagibacterium lacus</name>
    <dbReference type="NCBI Taxonomy" id="2282655"/>
    <lineage>
        <taxon>Bacteria</taxon>
        <taxon>Pseudomonadati</taxon>
        <taxon>Pseudomonadota</taxon>
        <taxon>Alphaproteobacteria</taxon>
        <taxon>Hyphomicrobiales</taxon>
        <taxon>Devosiaceae</taxon>
        <taxon>Pelagibacterium</taxon>
    </lineage>
</organism>
<evidence type="ECO:0000256" key="12">
    <source>
        <dbReference type="ARBA" id="ARBA00049091"/>
    </source>
</evidence>
<dbReference type="InterPro" id="IPR050924">
    <property type="entry name" value="Peroxiredoxin_BCP/PrxQ"/>
</dbReference>
<dbReference type="GO" id="GO:0008379">
    <property type="term" value="F:thioredoxin peroxidase activity"/>
    <property type="evidence" value="ECO:0007669"/>
    <property type="project" value="TreeGrafter"/>
</dbReference>
<comment type="caution">
    <text evidence="14">The sequence shown here is derived from an EMBL/GenBank/DDBJ whole genome shotgun (WGS) entry which is preliminary data.</text>
</comment>
<evidence type="ECO:0000313" key="15">
    <source>
        <dbReference type="Proteomes" id="UP000253759"/>
    </source>
</evidence>
<evidence type="ECO:0000256" key="7">
    <source>
        <dbReference type="ARBA" id="ARBA00023157"/>
    </source>
</evidence>
<keyword evidence="5" id="KW-0049">Antioxidant</keyword>
<dbReference type="EC" id="1.11.1.24" evidence="3"/>
<reference evidence="15" key="1">
    <citation type="submission" date="2018-07" db="EMBL/GenBank/DDBJ databases">
        <authorList>
            <person name="Liu B.-T."/>
            <person name="Du Z."/>
        </authorList>
    </citation>
    <scope>NUCLEOTIDE SEQUENCE [LARGE SCALE GENOMIC DNA]</scope>
    <source>
        <strain evidence="15">XYN52</strain>
    </source>
</reference>
<dbReference type="Proteomes" id="UP000253759">
    <property type="component" value="Unassembled WGS sequence"/>
</dbReference>
<dbReference type="PROSITE" id="PS51352">
    <property type="entry name" value="THIOREDOXIN_2"/>
    <property type="match status" value="1"/>
</dbReference>
<evidence type="ECO:0000256" key="5">
    <source>
        <dbReference type="ARBA" id="ARBA00022862"/>
    </source>
</evidence>
<keyword evidence="8" id="KW-0676">Redox-active center</keyword>
<evidence type="ECO:0000259" key="13">
    <source>
        <dbReference type="PROSITE" id="PS51352"/>
    </source>
</evidence>
<keyword evidence="4" id="KW-0575">Peroxidase</keyword>
<keyword evidence="6" id="KW-0560">Oxidoreductase</keyword>
<evidence type="ECO:0000256" key="1">
    <source>
        <dbReference type="ARBA" id="ARBA00003330"/>
    </source>
</evidence>
<protein>
    <recommendedName>
        <fullName evidence="3">thioredoxin-dependent peroxiredoxin</fullName>
        <ecNumber evidence="3">1.11.1.24</ecNumber>
    </recommendedName>
    <alternativeName>
        <fullName evidence="9">Thioredoxin peroxidase</fullName>
    </alternativeName>
    <alternativeName>
        <fullName evidence="11">Thioredoxin-dependent peroxiredoxin Bcp</fullName>
    </alternativeName>
</protein>
<evidence type="ECO:0000256" key="2">
    <source>
        <dbReference type="ARBA" id="ARBA00011245"/>
    </source>
</evidence>
<dbReference type="RefSeq" id="WP_114645492.1">
    <property type="nucleotide sequence ID" value="NZ_QQNH01000007.1"/>
</dbReference>
<dbReference type="EMBL" id="QQNH01000007">
    <property type="protein sequence ID" value="RDE09237.1"/>
    <property type="molecule type" value="Genomic_DNA"/>
</dbReference>
<dbReference type="GO" id="GO:0034599">
    <property type="term" value="P:cellular response to oxidative stress"/>
    <property type="evidence" value="ECO:0007669"/>
    <property type="project" value="TreeGrafter"/>
</dbReference>
<evidence type="ECO:0000256" key="6">
    <source>
        <dbReference type="ARBA" id="ARBA00023002"/>
    </source>
</evidence>
<evidence type="ECO:0000256" key="8">
    <source>
        <dbReference type="ARBA" id="ARBA00023284"/>
    </source>
</evidence>
<dbReference type="Pfam" id="PF00578">
    <property type="entry name" value="AhpC-TSA"/>
    <property type="match status" value="1"/>
</dbReference>
<evidence type="ECO:0000313" key="14">
    <source>
        <dbReference type="EMBL" id="RDE09237.1"/>
    </source>
</evidence>
<dbReference type="SUPFAM" id="SSF52833">
    <property type="entry name" value="Thioredoxin-like"/>
    <property type="match status" value="1"/>
</dbReference>
<evidence type="ECO:0000256" key="3">
    <source>
        <dbReference type="ARBA" id="ARBA00013017"/>
    </source>
</evidence>
<comment type="catalytic activity">
    <reaction evidence="12">
        <text>a hydroperoxide + [thioredoxin]-dithiol = an alcohol + [thioredoxin]-disulfide + H2O</text>
        <dbReference type="Rhea" id="RHEA:62620"/>
        <dbReference type="Rhea" id="RHEA-COMP:10698"/>
        <dbReference type="Rhea" id="RHEA-COMP:10700"/>
        <dbReference type="ChEBI" id="CHEBI:15377"/>
        <dbReference type="ChEBI" id="CHEBI:29950"/>
        <dbReference type="ChEBI" id="CHEBI:30879"/>
        <dbReference type="ChEBI" id="CHEBI:35924"/>
        <dbReference type="ChEBI" id="CHEBI:50058"/>
        <dbReference type="EC" id="1.11.1.24"/>
    </reaction>
</comment>
<name>A0A369W5E8_9HYPH</name>
<dbReference type="InterPro" id="IPR036249">
    <property type="entry name" value="Thioredoxin-like_sf"/>
</dbReference>
<evidence type="ECO:0000256" key="9">
    <source>
        <dbReference type="ARBA" id="ARBA00032824"/>
    </source>
</evidence>
<dbReference type="OrthoDB" id="9812811at2"/>
<dbReference type="FunFam" id="3.40.30.10:FF:000007">
    <property type="entry name" value="Thioredoxin-dependent thiol peroxidase"/>
    <property type="match status" value="1"/>
</dbReference>
<proteinExistence type="inferred from homology"/>
<keyword evidence="7" id="KW-1015">Disulfide bond</keyword>
<dbReference type="GO" id="GO:0045454">
    <property type="term" value="P:cell redox homeostasis"/>
    <property type="evidence" value="ECO:0007669"/>
    <property type="project" value="TreeGrafter"/>
</dbReference>
<sequence length="153" mass="17008">MAVLKIGDPAPDFTLSDDRDEAFTLSNYRGRRVLLYFYPQADTPACTDQNLAFTANAAWFEAKGITLVGISPDSIEKLARFRSKYDLSPILLSDPDHKAIGPYGAWGEKRNYGRTYMGLIRSTIVVEPDGTIGQVWPNIRAKGHVERVMKALG</sequence>
<accession>A0A369W5E8</accession>
<dbReference type="GO" id="GO:0005737">
    <property type="term" value="C:cytoplasm"/>
    <property type="evidence" value="ECO:0007669"/>
    <property type="project" value="TreeGrafter"/>
</dbReference>
<comment type="subunit">
    <text evidence="2">Monomer.</text>
</comment>
<dbReference type="CDD" id="cd03017">
    <property type="entry name" value="PRX_BCP"/>
    <property type="match status" value="1"/>
</dbReference>
<dbReference type="InterPro" id="IPR000866">
    <property type="entry name" value="AhpC/TSA"/>
</dbReference>
<gene>
    <name evidence="14" type="ORF">DVH29_07175</name>
</gene>
<dbReference type="InterPro" id="IPR013766">
    <property type="entry name" value="Thioredoxin_domain"/>
</dbReference>
<evidence type="ECO:0000256" key="11">
    <source>
        <dbReference type="ARBA" id="ARBA00042639"/>
    </source>
</evidence>
<evidence type="ECO:0000256" key="4">
    <source>
        <dbReference type="ARBA" id="ARBA00022559"/>
    </source>
</evidence>
<dbReference type="AlphaFoldDB" id="A0A369W5E8"/>
<dbReference type="PANTHER" id="PTHR42801:SF4">
    <property type="entry name" value="AHPC_TSA FAMILY PROTEIN"/>
    <property type="match status" value="1"/>
</dbReference>
<dbReference type="Gene3D" id="3.40.30.10">
    <property type="entry name" value="Glutaredoxin"/>
    <property type="match status" value="1"/>
</dbReference>
<dbReference type="PANTHER" id="PTHR42801">
    <property type="entry name" value="THIOREDOXIN-DEPENDENT PEROXIDE REDUCTASE"/>
    <property type="match status" value="1"/>
</dbReference>
<comment type="similarity">
    <text evidence="10">Belongs to the peroxiredoxin family. BCP/PrxQ subfamily.</text>
</comment>
<feature type="domain" description="Thioredoxin" evidence="13">
    <location>
        <begin position="4"/>
        <end position="153"/>
    </location>
</feature>
<comment type="function">
    <text evidence="1">Thiol-specific peroxidase that catalyzes the reduction of hydrogen peroxide and organic hydroperoxides to water and alcohols, respectively. Plays a role in cell protection against oxidative stress by detoxifying peroxides and as sensor of hydrogen peroxide-mediated signaling events.</text>
</comment>
<keyword evidence="15" id="KW-1185">Reference proteome</keyword>